<name>A0A7J3SK58_9CREN</name>
<dbReference type="GO" id="GO:0030170">
    <property type="term" value="F:pyridoxal phosphate binding"/>
    <property type="evidence" value="ECO:0007669"/>
    <property type="project" value="UniProtKB-UniRule"/>
</dbReference>
<evidence type="ECO:0000256" key="4">
    <source>
        <dbReference type="ARBA" id="ARBA00023239"/>
    </source>
</evidence>
<reference evidence="11" key="1">
    <citation type="journal article" date="2020" name="mSystems">
        <title>Genome- and Community-Level Interaction Insights into Carbon Utilization and Element Cycling Functions of Hydrothermarchaeota in Hydrothermal Sediment.</title>
        <authorList>
            <person name="Zhou Z."/>
            <person name="Liu Y."/>
            <person name="Xu W."/>
            <person name="Pan J."/>
            <person name="Luo Z.H."/>
            <person name="Li M."/>
        </authorList>
    </citation>
    <scope>NUCLEOTIDE SEQUENCE [LARGE SCALE GENOMIC DNA]</scope>
    <source>
        <strain evidence="11">SpSt-885</strain>
    </source>
</reference>
<dbReference type="UniPathway" id="UPA00034">
    <property type="reaction ID" value="UER00027"/>
</dbReference>
<dbReference type="Gene3D" id="2.40.37.10">
    <property type="entry name" value="Lyase, Ornithine Decarboxylase, Chain A, domain 1"/>
    <property type="match status" value="1"/>
</dbReference>
<sequence length="414" mass="45317">MGILYVDGTLTIGGVPVNEIAETFGTPLYIYDESSMRESFLNLRGAFTYNRFEVLYAAKANSNIHILKVFKDLGAGLDAVSPYEVLVGRMASFPPESILFTGNSVSDDDMRVVAKAGALINVESMSQLRRYAALFGNGKISLRLNLGYGGGYHSYLVTGGKTKFGLSLWEVNEALKFARDRGIEVIGLHTHMGSGITDWKLYQNALLELLKIAERIEEIEFVDVGGGFAISYRGSDPSLDILSLGKSLSGVMEKYRDSTGKELKLLVEPGRYLVASSGILIARVTDIKKVESSDESTHFIGVDTGMGHLIRPALYGAYHEIVPVKLAKDAAEIEAHIVGNYCESGDVLAHGRKIQVVKEGDLIALLDAGAYGYSMSSNYNLRPRPAEVIVRDNGKVELIRKRETLEDLVRGMFI</sequence>
<feature type="active site" description="Proton donor" evidence="7">
    <location>
        <position position="342"/>
    </location>
</feature>
<dbReference type="GO" id="GO:0008836">
    <property type="term" value="F:diaminopimelate decarboxylase activity"/>
    <property type="evidence" value="ECO:0007669"/>
    <property type="project" value="UniProtKB-UniRule"/>
</dbReference>
<feature type="modified residue" description="N6-(pyridoxal phosphate)lysine" evidence="5 7">
    <location>
        <position position="59"/>
    </location>
</feature>
<dbReference type="InterPro" id="IPR000183">
    <property type="entry name" value="Orn/DAP/Arg_de-COase"/>
</dbReference>
<feature type="domain" description="Orn/DAP/Arg decarboxylase 2 C-terminal" evidence="9">
    <location>
        <begin position="29"/>
        <end position="369"/>
    </location>
</feature>
<organism evidence="11">
    <name type="scientific">Fervidicoccus fontis</name>
    <dbReference type="NCBI Taxonomy" id="683846"/>
    <lineage>
        <taxon>Archaea</taxon>
        <taxon>Thermoproteota</taxon>
        <taxon>Thermoprotei</taxon>
        <taxon>Fervidicoccales</taxon>
        <taxon>Fervidicoccaceae</taxon>
        <taxon>Fervidicoccus</taxon>
    </lineage>
</organism>
<gene>
    <name evidence="5 11" type="primary">lysA</name>
    <name evidence="11" type="ORF">ENW83_01990</name>
</gene>
<feature type="binding site" evidence="5">
    <location>
        <position position="311"/>
    </location>
    <ligand>
        <name>substrate</name>
    </ligand>
</feature>
<feature type="binding site" evidence="5">
    <location>
        <position position="315"/>
    </location>
    <ligand>
        <name>substrate</name>
    </ligand>
</feature>
<dbReference type="InterPro" id="IPR009006">
    <property type="entry name" value="Ala_racemase/Decarboxylase_C"/>
</dbReference>
<dbReference type="SUPFAM" id="SSF51419">
    <property type="entry name" value="PLP-binding barrel"/>
    <property type="match status" value="1"/>
</dbReference>
<dbReference type="HAMAP" id="MF_02120">
    <property type="entry name" value="LysA"/>
    <property type="match status" value="1"/>
</dbReference>
<evidence type="ECO:0000256" key="5">
    <source>
        <dbReference type="HAMAP-Rule" id="MF_02120"/>
    </source>
</evidence>
<dbReference type="GO" id="GO:0009089">
    <property type="term" value="P:lysine biosynthetic process via diaminopimelate"/>
    <property type="evidence" value="ECO:0007669"/>
    <property type="project" value="UniProtKB-UniRule"/>
</dbReference>
<evidence type="ECO:0000259" key="10">
    <source>
        <dbReference type="Pfam" id="PF02784"/>
    </source>
</evidence>
<dbReference type="PRINTS" id="PR01181">
    <property type="entry name" value="DAPDCRBXLASE"/>
</dbReference>
<dbReference type="InterPro" id="IPR029066">
    <property type="entry name" value="PLP-binding_barrel"/>
</dbReference>
<feature type="binding site" evidence="5">
    <location>
        <position position="343"/>
    </location>
    <ligand>
        <name>substrate</name>
    </ligand>
</feature>
<comment type="catalytic activity">
    <reaction evidence="5 8">
        <text>meso-2,6-diaminopimelate + H(+) = L-lysine + CO2</text>
        <dbReference type="Rhea" id="RHEA:15101"/>
        <dbReference type="ChEBI" id="CHEBI:15378"/>
        <dbReference type="ChEBI" id="CHEBI:16526"/>
        <dbReference type="ChEBI" id="CHEBI:32551"/>
        <dbReference type="ChEBI" id="CHEBI:57791"/>
        <dbReference type="EC" id="4.1.1.20"/>
    </reaction>
</comment>
<dbReference type="PRINTS" id="PR01179">
    <property type="entry name" value="ODADCRBXLASE"/>
</dbReference>
<keyword evidence="3 5" id="KW-0663">Pyridoxal phosphate</keyword>
<comment type="pathway">
    <text evidence="5 8">Amino-acid biosynthesis; L-lysine biosynthesis via DAP pathway; L-lysine from DL-2,6-diaminopimelate: step 1/1.</text>
</comment>
<dbReference type="AlphaFoldDB" id="A0A7J3SK58"/>
<comment type="function">
    <text evidence="5">Specifically catalyzes the decarboxylation of meso-diaminopimelate (meso-DAP) to L-lysine.</text>
</comment>
<feature type="binding site" evidence="5">
    <location>
        <position position="271"/>
    </location>
    <ligand>
        <name>substrate</name>
    </ligand>
</feature>
<evidence type="ECO:0000256" key="6">
    <source>
        <dbReference type="NCBIfam" id="TIGR01048"/>
    </source>
</evidence>
<comment type="similarity">
    <text evidence="5">Belongs to the Orn/Lys/Arg decarboxylase class-II family. LysA subfamily.</text>
</comment>
<evidence type="ECO:0000256" key="2">
    <source>
        <dbReference type="ARBA" id="ARBA00022793"/>
    </source>
</evidence>
<dbReference type="SUPFAM" id="SSF50621">
    <property type="entry name" value="Alanine racemase C-terminal domain-like"/>
    <property type="match status" value="1"/>
</dbReference>
<dbReference type="InterPro" id="IPR002986">
    <property type="entry name" value="DAP_deCOOHase_LysA"/>
</dbReference>
<keyword evidence="5 8" id="KW-0457">Lysine biosynthesis</keyword>
<proteinExistence type="inferred from homology"/>
<feature type="binding site" evidence="5">
    <location>
        <position position="371"/>
    </location>
    <ligand>
        <name>pyridoxal 5'-phosphate</name>
        <dbReference type="ChEBI" id="CHEBI:597326"/>
    </ligand>
</feature>
<evidence type="ECO:0000256" key="7">
    <source>
        <dbReference type="PIRSR" id="PIRSR600183-50"/>
    </source>
</evidence>
<dbReference type="InterPro" id="IPR022643">
    <property type="entry name" value="De-COase2_C"/>
</dbReference>
<evidence type="ECO:0000259" key="9">
    <source>
        <dbReference type="Pfam" id="PF00278"/>
    </source>
</evidence>
<evidence type="ECO:0000256" key="1">
    <source>
        <dbReference type="ARBA" id="ARBA00001933"/>
    </source>
</evidence>
<feature type="binding site" evidence="5">
    <location>
        <position position="227"/>
    </location>
    <ligand>
        <name>pyridoxal 5'-phosphate</name>
        <dbReference type="ChEBI" id="CHEBI:597326"/>
    </ligand>
</feature>
<feature type="binding site" evidence="5">
    <location>
        <position position="371"/>
    </location>
    <ligand>
        <name>substrate</name>
    </ligand>
</feature>
<dbReference type="EMBL" id="DTLS01000053">
    <property type="protein sequence ID" value="HGZ59964.1"/>
    <property type="molecule type" value="Genomic_DNA"/>
</dbReference>
<dbReference type="NCBIfam" id="TIGR01048">
    <property type="entry name" value="lysA"/>
    <property type="match status" value="1"/>
</dbReference>
<evidence type="ECO:0000313" key="11">
    <source>
        <dbReference type="EMBL" id="HGZ59964.1"/>
    </source>
</evidence>
<accession>A0A7J3SK58</accession>
<dbReference type="CDD" id="cd06828">
    <property type="entry name" value="PLPDE_III_DapDC"/>
    <property type="match status" value="1"/>
</dbReference>
<evidence type="ECO:0000256" key="8">
    <source>
        <dbReference type="RuleBase" id="RU003738"/>
    </source>
</evidence>
<dbReference type="Pfam" id="PF02784">
    <property type="entry name" value="Orn_Arg_deC_N"/>
    <property type="match status" value="1"/>
</dbReference>
<dbReference type="PANTHER" id="PTHR43727:SF2">
    <property type="entry name" value="GROUP IV DECARBOXYLASE"/>
    <property type="match status" value="1"/>
</dbReference>
<comment type="cofactor">
    <cofactor evidence="1 5 7 8">
        <name>pyridoxal 5'-phosphate</name>
        <dbReference type="ChEBI" id="CHEBI:597326"/>
    </cofactor>
</comment>
<dbReference type="PANTHER" id="PTHR43727">
    <property type="entry name" value="DIAMINOPIMELATE DECARBOXYLASE"/>
    <property type="match status" value="1"/>
</dbReference>
<protein>
    <recommendedName>
        <fullName evidence="5 6">Diaminopimelate decarboxylase</fullName>
        <shortName evidence="5">DAP decarboxylase</shortName>
        <shortName evidence="5">DAPDC</shortName>
        <ecNumber evidence="5 6">4.1.1.20</ecNumber>
    </recommendedName>
</protein>
<dbReference type="InterPro" id="IPR022644">
    <property type="entry name" value="De-COase2_N"/>
</dbReference>
<feature type="binding site" evidence="5">
    <location>
        <begin position="268"/>
        <end position="271"/>
    </location>
    <ligand>
        <name>pyridoxal 5'-phosphate</name>
        <dbReference type="ChEBI" id="CHEBI:597326"/>
    </ligand>
</feature>
<dbReference type="Gene3D" id="3.20.20.10">
    <property type="entry name" value="Alanine racemase"/>
    <property type="match status" value="1"/>
</dbReference>
<evidence type="ECO:0000256" key="3">
    <source>
        <dbReference type="ARBA" id="ARBA00022898"/>
    </source>
</evidence>
<dbReference type="Pfam" id="PF00278">
    <property type="entry name" value="Orn_DAP_Arg_deC"/>
    <property type="match status" value="1"/>
</dbReference>
<keyword evidence="5" id="KW-0028">Amino-acid biosynthesis</keyword>
<dbReference type="EC" id="4.1.1.20" evidence="5 6"/>
<keyword evidence="2 5" id="KW-0210">Decarboxylase</keyword>
<keyword evidence="4 5" id="KW-0456">Lyase</keyword>
<comment type="subunit">
    <text evidence="5">Homodimer.</text>
</comment>
<dbReference type="FunFam" id="3.20.20.10:FF:000003">
    <property type="entry name" value="Diaminopimelate decarboxylase"/>
    <property type="match status" value="1"/>
</dbReference>
<comment type="caution">
    <text evidence="11">The sequence shown here is derived from an EMBL/GenBank/DDBJ whole genome shotgun (WGS) entry which is preliminary data.</text>
</comment>
<feature type="domain" description="Orn/DAP/Arg decarboxylase 2 N-terminal" evidence="10">
    <location>
        <begin position="36"/>
        <end position="275"/>
    </location>
</feature>